<feature type="compositionally biased region" description="Acidic residues" evidence="5">
    <location>
        <begin position="676"/>
        <end position="691"/>
    </location>
</feature>
<gene>
    <name evidence="7" type="ORF">H4Q32_013500</name>
</gene>
<evidence type="ECO:0000256" key="6">
    <source>
        <dbReference type="SAM" id="Phobius"/>
    </source>
</evidence>
<evidence type="ECO:0000256" key="4">
    <source>
        <dbReference type="ARBA" id="ARBA00023242"/>
    </source>
</evidence>
<name>A0ABQ8M0Z8_LABRO</name>
<sequence>MVCELLLSSVWFLFVIFWLETISVWLFLCLYYQDRVFYHWGSGEFADDPDQFLYVLSSSKTNTVKSHFDAERLSPAAESTCLRTCRHEEVTSRHERQVTRRDAGRVGGQRRWSGQPLLPRGVLQQTVRGGSRTHTSALLLFLSINRFITLYFCVSSLFINNLRGEARLFSPPWLLQYRRRRSARTDTDTIDRYCALVVSYLSVSVLHLSVSVLHLSVSVLHEVCNVCFVFLQEFSSQKRPREVLMMMMMMMSGVVCRVKYGNSLPDIPFDPKFITYPFDQHRFVQYKATSLEKQHKHELLTEPDLGVTIDLINPDTYRIDPNILLDPADEKLLEEEIQAPSSSKRSQQHAKVVPWMRKTEYISTEFNRYGVSNEKVEVKIGVSVKQQFTEEEIYKDRDSQIAAIEKTFEDAQKSIAQHYSKPRVTPVEVLPVFPDFKMWINPCAQVIFDSDPAPKDVSGPAGVDMMSQAMIRGMMDEEGNQFVAYFLPNEDTMRKRKRDVEEDMEYMPDEVYDYKIAREYNWNVKNKASKGYEENYFFIFRDGDGVYYNELETRVRLSKRRAKVGAQSSTNAVLVCKHRDMNEKELEAQEARKAQLENHEPEDEEEELDMEKDLQDSGEEREKGSDSDNSESESEREDEERPADEEEEEEEDEEGGKRRERKSSGSESGEDRQARDEEEIFGSDDDSEDDEGGRARSNSSSVQHSGSERASDSSDASDSD</sequence>
<dbReference type="InterPro" id="IPR007133">
    <property type="entry name" value="RNA_pol_II-assoc_Paf1"/>
</dbReference>
<feature type="compositionally biased region" description="Acidic residues" evidence="5">
    <location>
        <begin position="628"/>
        <end position="654"/>
    </location>
</feature>
<accession>A0ABQ8M0Z8</accession>
<feature type="compositionally biased region" description="Acidic residues" evidence="5">
    <location>
        <begin position="600"/>
        <end position="610"/>
    </location>
</feature>
<feature type="compositionally biased region" description="Basic and acidic residues" evidence="5">
    <location>
        <begin position="585"/>
        <end position="599"/>
    </location>
</feature>
<evidence type="ECO:0000313" key="8">
    <source>
        <dbReference type="Proteomes" id="UP000830375"/>
    </source>
</evidence>
<dbReference type="Pfam" id="PF03985">
    <property type="entry name" value="Paf1"/>
    <property type="match status" value="1"/>
</dbReference>
<feature type="region of interest" description="Disordered" evidence="5">
    <location>
        <begin position="585"/>
        <end position="720"/>
    </location>
</feature>
<evidence type="ECO:0000256" key="3">
    <source>
        <dbReference type="ARBA" id="ARBA00020462"/>
    </source>
</evidence>
<keyword evidence="8" id="KW-1185">Reference proteome</keyword>
<comment type="caution">
    <text evidence="7">The sequence shown here is derived from an EMBL/GenBank/DDBJ whole genome shotgun (WGS) entry which is preliminary data.</text>
</comment>
<evidence type="ECO:0000256" key="2">
    <source>
        <dbReference type="ARBA" id="ARBA00007560"/>
    </source>
</evidence>
<dbReference type="PANTHER" id="PTHR23188:SF12">
    <property type="entry name" value="RNA POLYMERASE II-ASSOCIATED FACTOR 1 HOMOLOG"/>
    <property type="match status" value="1"/>
</dbReference>
<protein>
    <recommendedName>
        <fullName evidence="3">RNA polymerase II-associated factor 1 homolog</fullName>
    </recommendedName>
</protein>
<organism evidence="7 8">
    <name type="scientific">Labeo rohita</name>
    <name type="common">Indian major carp</name>
    <name type="synonym">Cyprinus rohita</name>
    <dbReference type="NCBI Taxonomy" id="84645"/>
    <lineage>
        <taxon>Eukaryota</taxon>
        <taxon>Metazoa</taxon>
        <taxon>Chordata</taxon>
        <taxon>Craniata</taxon>
        <taxon>Vertebrata</taxon>
        <taxon>Euteleostomi</taxon>
        <taxon>Actinopterygii</taxon>
        <taxon>Neopterygii</taxon>
        <taxon>Teleostei</taxon>
        <taxon>Ostariophysi</taxon>
        <taxon>Cypriniformes</taxon>
        <taxon>Cyprinidae</taxon>
        <taxon>Labeoninae</taxon>
        <taxon>Labeonini</taxon>
        <taxon>Labeo</taxon>
    </lineage>
</organism>
<keyword evidence="6" id="KW-1133">Transmembrane helix</keyword>
<evidence type="ECO:0000313" key="7">
    <source>
        <dbReference type="EMBL" id="KAI2656543.1"/>
    </source>
</evidence>
<reference evidence="7 8" key="1">
    <citation type="submission" date="2022-01" db="EMBL/GenBank/DDBJ databases">
        <title>A high-quality chromosome-level genome assembly of rohu carp, Labeo rohita.</title>
        <authorList>
            <person name="Arick M.A. II"/>
            <person name="Hsu C.-Y."/>
            <person name="Magbanua Z."/>
            <person name="Pechanova O."/>
            <person name="Grover C."/>
            <person name="Miller E."/>
            <person name="Thrash A."/>
            <person name="Ezzel L."/>
            <person name="Alam S."/>
            <person name="Benzie J."/>
            <person name="Hamilton M."/>
            <person name="Karsi A."/>
            <person name="Lawrence M.L."/>
            <person name="Peterson D.G."/>
        </authorList>
    </citation>
    <scope>NUCLEOTIDE SEQUENCE [LARGE SCALE GENOMIC DNA]</scope>
    <source>
        <strain evidence="8">BAU-BD-2019</strain>
        <tissue evidence="7">Blood</tissue>
    </source>
</reference>
<dbReference type="PANTHER" id="PTHR23188">
    <property type="entry name" value="RNA POLYMERASE II-ASSOCIATED FACTOR 1 HOMOLOG"/>
    <property type="match status" value="1"/>
</dbReference>
<evidence type="ECO:0000256" key="1">
    <source>
        <dbReference type="ARBA" id="ARBA00004123"/>
    </source>
</evidence>
<feature type="transmembrane region" description="Helical" evidence="6">
    <location>
        <begin position="6"/>
        <end position="32"/>
    </location>
</feature>
<dbReference type="EMBL" id="JACTAM010000015">
    <property type="protein sequence ID" value="KAI2656543.1"/>
    <property type="molecule type" value="Genomic_DNA"/>
</dbReference>
<keyword evidence="4" id="KW-0539">Nucleus</keyword>
<keyword evidence="6" id="KW-0472">Membrane</keyword>
<comment type="similarity">
    <text evidence="2">Belongs to the PAF1 family.</text>
</comment>
<evidence type="ECO:0000256" key="5">
    <source>
        <dbReference type="SAM" id="MobiDB-lite"/>
    </source>
</evidence>
<dbReference type="Proteomes" id="UP000830375">
    <property type="component" value="Unassembled WGS sequence"/>
</dbReference>
<feature type="transmembrane region" description="Helical" evidence="6">
    <location>
        <begin position="138"/>
        <end position="159"/>
    </location>
</feature>
<proteinExistence type="inferred from homology"/>
<keyword evidence="6" id="KW-0812">Transmembrane</keyword>
<comment type="subcellular location">
    <subcellularLocation>
        <location evidence="1">Nucleus</location>
    </subcellularLocation>
</comment>
<feature type="compositionally biased region" description="Polar residues" evidence="5">
    <location>
        <begin position="696"/>
        <end position="705"/>
    </location>
</feature>
<feature type="compositionally biased region" description="Basic and acidic residues" evidence="5">
    <location>
        <begin position="611"/>
        <end position="626"/>
    </location>
</feature>